<dbReference type="AlphaFoldDB" id="A0A1H8YWB2"/>
<gene>
    <name evidence="1" type="ORF">SAMN04488558_10150</name>
</gene>
<reference evidence="1 2" key="1">
    <citation type="submission" date="2016-10" db="EMBL/GenBank/DDBJ databases">
        <authorList>
            <person name="de Groot N.N."/>
        </authorList>
    </citation>
    <scope>NUCLEOTIDE SEQUENCE [LARGE SCALE GENOMIC DNA]</scope>
    <source>
        <strain evidence="1 2">DSM 15695</strain>
    </source>
</reference>
<dbReference type="RefSeq" id="WP_159428798.1">
    <property type="nucleotide sequence ID" value="NZ_CP096206.2"/>
</dbReference>
<dbReference type="Proteomes" id="UP000198833">
    <property type="component" value="Unassembled WGS sequence"/>
</dbReference>
<protein>
    <submittedName>
        <fullName evidence="1">Uncharacterized protein</fullName>
    </submittedName>
</protein>
<proteinExistence type="predicted"/>
<organism evidence="1 2">
    <name type="scientific">Ignavigranum ruoffiae</name>
    <dbReference type="NCBI Taxonomy" id="89093"/>
    <lineage>
        <taxon>Bacteria</taxon>
        <taxon>Bacillati</taxon>
        <taxon>Bacillota</taxon>
        <taxon>Bacilli</taxon>
        <taxon>Lactobacillales</taxon>
        <taxon>Aerococcaceae</taxon>
        <taxon>Ignavigranum</taxon>
    </lineage>
</organism>
<name>A0A1H8YWB2_9LACT</name>
<sequence length="54" mass="6554">MFQKKNRPPMSSKEKKWWIFGLILLTIFVFLNRCQLAQHQNSSHAVSDYRWLTE</sequence>
<dbReference type="EMBL" id="FOEN01000001">
    <property type="protein sequence ID" value="SEP56494.1"/>
    <property type="molecule type" value="Genomic_DNA"/>
</dbReference>
<keyword evidence="2" id="KW-1185">Reference proteome</keyword>
<accession>A0A1H8YWB2</accession>
<evidence type="ECO:0000313" key="1">
    <source>
        <dbReference type="EMBL" id="SEP56494.1"/>
    </source>
</evidence>
<evidence type="ECO:0000313" key="2">
    <source>
        <dbReference type="Proteomes" id="UP000198833"/>
    </source>
</evidence>